<evidence type="ECO:0000313" key="2">
    <source>
        <dbReference type="Proteomes" id="UP001549251"/>
    </source>
</evidence>
<name>A0ABV2PVN6_9GAMM</name>
<reference evidence="1 2" key="1">
    <citation type="submission" date="2024-06" db="EMBL/GenBank/DDBJ databases">
        <title>Sorghum-associated microbial communities from plants grown in Nebraska, USA.</title>
        <authorList>
            <person name="Schachtman D."/>
        </authorList>
    </citation>
    <scope>NUCLEOTIDE SEQUENCE [LARGE SCALE GENOMIC DNA]</scope>
    <source>
        <strain evidence="1 2">1757</strain>
    </source>
</reference>
<keyword evidence="2" id="KW-1185">Reference proteome</keyword>
<comment type="caution">
    <text evidence="1">The sequence shown here is derived from an EMBL/GenBank/DDBJ whole genome shotgun (WGS) entry which is preliminary data.</text>
</comment>
<dbReference type="Proteomes" id="UP001549251">
    <property type="component" value="Unassembled WGS sequence"/>
</dbReference>
<organism evidence="1 2">
    <name type="scientific">Rhodanobacter soli</name>
    <dbReference type="NCBI Taxonomy" id="590609"/>
    <lineage>
        <taxon>Bacteria</taxon>
        <taxon>Pseudomonadati</taxon>
        <taxon>Pseudomonadota</taxon>
        <taxon>Gammaproteobacteria</taxon>
        <taxon>Lysobacterales</taxon>
        <taxon>Rhodanobacteraceae</taxon>
        <taxon>Rhodanobacter</taxon>
    </lineage>
</organism>
<proteinExistence type="predicted"/>
<sequence length="286" mass="32813">MRLSPIDTIRKITGEPKDVAQAVERLRTTVWLDDAYTQAGCASWPEFDKKYVERGRSRSNLGEKWRKGTVVPGLYSAKKLNEQLPGTLAVFKSPVWALLENRPFSKPEIGRVMSDYRPGEASGLPFFWLFPNDEARWKQGRCAPTLTMSDTGGLVHRGDMWGFIALLWTMRYAEADGDQQLHHRASQDMYRAMPMAIREPWLANHAAALIELTESIRARSLYSFYLFDVDFDVIKRQAADPTYEPVRELRRRDPVTGRFQEVEDPVLPAQIIPGRERALMARSRPE</sequence>
<accession>A0ABV2PVN6</accession>
<dbReference type="EMBL" id="JBEPSD010000001">
    <property type="protein sequence ID" value="MET4569104.1"/>
    <property type="molecule type" value="Genomic_DNA"/>
</dbReference>
<protein>
    <submittedName>
        <fullName evidence="1">Uncharacterized protein</fullName>
    </submittedName>
</protein>
<evidence type="ECO:0000313" key="1">
    <source>
        <dbReference type="EMBL" id="MET4569104.1"/>
    </source>
</evidence>
<gene>
    <name evidence="1" type="ORF">ABIE04_001431</name>
</gene>